<organism evidence="5 6">
    <name type="scientific">Coccomyxa subellipsoidea</name>
    <dbReference type="NCBI Taxonomy" id="248742"/>
    <lineage>
        <taxon>Eukaryota</taxon>
        <taxon>Viridiplantae</taxon>
        <taxon>Chlorophyta</taxon>
        <taxon>core chlorophytes</taxon>
        <taxon>Trebouxiophyceae</taxon>
        <taxon>Trebouxiophyceae incertae sedis</taxon>
        <taxon>Coccomyxaceae</taxon>
        <taxon>Coccomyxa</taxon>
    </lineage>
</organism>
<proteinExistence type="predicted"/>
<evidence type="ECO:0000256" key="1">
    <source>
        <dbReference type="ARBA" id="ARBA00022737"/>
    </source>
</evidence>
<evidence type="ECO:0000256" key="2">
    <source>
        <dbReference type="SAM" id="MobiDB-lite"/>
    </source>
</evidence>
<dbReference type="InterPro" id="IPR000270">
    <property type="entry name" value="PB1_dom"/>
</dbReference>
<dbReference type="Gene3D" id="3.10.20.90">
    <property type="entry name" value="Phosphatidylinositol 3-kinase Catalytic Subunit, Chain A, domain 1"/>
    <property type="match status" value="1"/>
</dbReference>
<feature type="compositionally biased region" description="Basic and acidic residues" evidence="2">
    <location>
        <begin position="944"/>
        <end position="975"/>
    </location>
</feature>
<protein>
    <recommendedName>
        <fullName evidence="4">PB1 domain-containing protein</fullName>
    </recommendedName>
</protein>
<dbReference type="SMART" id="SM00014">
    <property type="entry name" value="acidPPc"/>
    <property type="match status" value="1"/>
</dbReference>
<dbReference type="InterPro" id="IPR019734">
    <property type="entry name" value="TPR_rpt"/>
</dbReference>
<comment type="caution">
    <text evidence="5">The sequence shown here is derived from an EMBL/GenBank/DDBJ whole genome shotgun (WGS) entry which is preliminary data.</text>
</comment>
<feature type="compositionally biased region" description="Polar residues" evidence="2">
    <location>
        <begin position="321"/>
        <end position="340"/>
    </location>
</feature>
<evidence type="ECO:0000259" key="4">
    <source>
        <dbReference type="PROSITE" id="PS51745"/>
    </source>
</evidence>
<dbReference type="EMBL" id="JALJOT010000008">
    <property type="protein sequence ID" value="KAK9908087.1"/>
    <property type="molecule type" value="Genomic_DNA"/>
</dbReference>
<gene>
    <name evidence="5" type="ORF">WJX75_002595</name>
</gene>
<reference evidence="5 6" key="1">
    <citation type="journal article" date="2024" name="Nat. Commun.">
        <title>Phylogenomics reveals the evolutionary origins of lichenization in chlorophyte algae.</title>
        <authorList>
            <person name="Puginier C."/>
            <person name="Libourel C."/>
            <person name="Otte J."/>
            <person name="Skaloud P."/>
            <person name="Haon M."/>
            <person name="Grisel S."/>
            <person name="Petersen M."/>
            <person name="Berrin J.G."/>
            <person name="Delaux P.M."/>
            <person name="Dal Grande F."/>
            <person name="Keller J."/>
        </authorList>
    </citation>
    <scope>NUCLEOTIDE SEQUENCE [LARGE SCALE GENOMIC DNA]</scope>
    <source>
        <strain evidence="5 6">SAG 216-7</strain>
    </source>
</reference>
<keyword evidence="1" id="KW-0677">Repeat</keyword>
<feature type="domain" description="PB1" evidence="4">
    <location>
        <begin position="498"/>
        <end position="586"/>
    </location>
</feature>
<dbReference type="Proteomes" id="UP001491310">
    <property type="component" value="Unassembled WGS sequence"/>
</dbReference>
<dbReference type="Gene3D" id="1.25.40.10">
    <property type="entry name" value="Tetratricopeptide repeat domain"/>
    <property type="match status" value="1"/>
</dbReference>
<feature type="transmembrane region" description="Helical" evidence="3">
    <location>
        <begin position="107"/>
        <end position="128"/>
    </location>
</feature>
<dbReference type="PANTHER" id="PTHR46183:SF8">
    <property type="entry name" value="PROTEIN CLMP1"/>
    <property type="match status" value="1"/>
</dbReference>
<dbReference type="SMART" id="SM00666">
    <property type="entry name" value="PB1"/>
    <property type="match status" value="1"/>
</dbReference>
<dbReference type="CDD" id="cd05992">
    <property type="entry name" value="PB1"/>
    <property type="match status" value="1"/>
</dbReference>
<dbReference type="InterPro" id="IPR044517">
    <property type="entry name" value="PHOX1-4"/>
</dbReference>
<feature type="region of interest" description="Disordered" evidence="2">
    <location>
        <begin position="865"/>
        <end position="884"/>
    </location>
</feature>
<feature type="region of interest" description="Disordered" evidence="2">
    <location>
        <begin position="321"/>
        <end position="350"/>
    </location>
</feature>
<dbReference type="PANTHER" id="PTHR46183">
    <property type="entry name" value="PROTEIN CLMP1"/>
    <property type="match status" value="1"/>
</dbReference>
<dbReference type="InterPro" id="IPR011990">
    <property type="entry name" value="TPR-like_helical_dom_sf"/>
</dbReference>
<dbReference type="InterPro" id="IPR000326">
    <property type="entry name" value="PAP2/HPO"/>
</dbReference>
<dbReference type="SMART" id="SM00028">
    <property type="entry name" value="TPR"/>
    <property type="match status" value="3"/>
</dbReference>
<dbReference type="CDD" id="cd03390">
    <property type="entry name" value="PAP2_containing_1_like"/>
    <property type="match status" value="1"/>
</dbReference>
<sequence>MQPGTFSCSRRGSRGTALDELPLSIEIESLIPEDAAGKRKMRASNGMNAPWSVVARFYFVDYIVLLMLTVALVVSEMSVPYTRFIFHKDDQELWRYSFPLHKDSVPSWSVPVIALCGPAAVFIAYHHIAHTPRLEVHNAVLNALMCVVTTALITNLVKLGVGRPRPNFLMQCWPDGDVQWDAVTGEARCGLNAINPAEGRKSFPSGHTSWSTSGLGYLTFWLAGKLRIYDGSGHAWRLPASLVPLGGAVWIGITRLQDYWHHWEDVTVGFLLGLGLAYAFYRLSYPSISSQKAGEPTLPALEAGSNGEGTPQRLFLGTTTMGKKSAQIRNKVTSSPTASPNEAEAGSPEMLKLKDEGNRLFGRKEYQKALEAYDRALKVANVDSKDDLALLHSNKAACYMMFQRFKEAVNECSAALDAVPAYHKALVRRAKAYEQMGHFKQALSDIQKANKADTANPEIQESEKRLRDIVTGKRQGGVLAVNGSAGRKLGNKRQQLFVFTGKVSFENETRVIHLANTLTYAELLELVKNKFPNAWPFQVKFLDREADLITITDKADLQHALNDAMEAAERSASLPGHGTRGLPLQSLLAGHPVKLQLVRCKEEEVPKPPQEEEFMLAQLNEMRRQLQAQQLAAAQKKAAETSAANQPQETFEIDQWIVDFAQLFREQLGVDPDKHLDLTNIAWEKLQAALDTAVQSDKAPALFEGAADKFQEVSAHGMLQWGNVFFCQGKRTVDKAAAAGRDIAEVAKEAEVDFKKAQEKYEESRRIKADYYDAFVSLGNLDFERGKLALGLAIPPPTPAEEPAEGAEKKTEAELQAAQEAANKEQQAVLKAALAKITEGKLKAAQPYFDRTWAKFQEALDQLPEADKGKKLKPVQEGQPVEDENNPWAHCMVMWGNLLYEASQMYAAAGRADWKATLDQAVENFRAAGCPENDIRAALGNHTQVEHLDLPPIKEPEKPKPVAEEGNGKAEEEAPKGLPALGPKPKKKSTATATSEPVKQAEA</sequence>
<evidence type="ECO:0000313" key="6">
    <source>
        <dbReference type="Proteomes" id="UP001491310"/>
    </source>
</evidence>
<feature type="transmembrane region" description="Helical" evidence="3">
    <location>
        <begin position="62"/>
        <end position="86"/>
    </location>
</feature>
<dbReference type="PROSITE" id="PS51745">
    <property type="entry name" value="PB1"/>
    <property type="match status" value="1"/>
</dbReference>
<dbReference type="SUPFAM" id="SSF48317">
    <property type="entry name" value="Acid phosphatase/Vanadium-dependent haloperoxidase"/>
    <property type="match status" value="1"/>
</dbReference>
<keyword evidence="3" id="KW-1133">Transmembrane helix</keyword>
<accession>A0ABR2YML6</accession>
<evidence type="ECO:0000256" key="3">
    <source>
        <dbReference type="SAM" id="Phobius"/>
    </source>
</evidence>
<dbReference type="SUPFAM" id="SSF54277">
    <property type="entry name" value="CAD &amp; PB1 domains"/>
    <property type="match status" value="1"/>
</dbReference>
<keyword evidence="3" id="KW-0812">Transmembrane</keyword>
<dbReference type="SUPFAM" id="SSF48452">
    <property type="entry name" value="TPR-like"/>
    <property type="match status" value="1"/>
</dbReference>
<dbReference type="Gene3D" id="1.20.144.10">
    <property type="entry name" value="Phosphatidic acid phosphatase type 2/haloperoxidase"/>
    <property type="match status" value="1"/>
</dbReference>
<name>A0ABR2YML6_9CHLO</name>
<keyword evidence="3" id="KW-0472">Membrane</keyword>
<dbReference type="Pfam" id="PF01569">
    <property type="entry name" value="PAP2"/>
    <property type="match status" value="1"/>
</dbReference>
<feature type="region of interest" description="Disordered" evidence="2">
    <location>
        <begin position="943"/>
        <end position="1003"/>
    </location>
</feature>
<dbReference type="Pfam" id="PF00564">
    <property type="entry name" value="PB1"/>
    <property type="match status" value="1"/>
</dbReference>
<dbReference type="InterPro" id="IPR053793">
    <property type="entry name" value="PB1-like"/>
</dbReference>
<dbReference type="InterPro" id="IPR036938">
    <property type="entry name" value="PAP2/HPO_sf"/>
</dbReference>
<feature type="transmembrane region" description="Helical" evidence="3">
    <location>
        <begin position="140"/>
        <end position="161"/>
    </location>
</feature>
<evidence type="ECO:0000313" key="5">
    <source>
        <dbReference type="EMBL" id="KAK9908087.1"/>
    </source>
</evidence>
<keyword evidence="6" id="KW-1185">Reference proteome</keyword>